<evidence type="ECO:0000259" key="1">
    <source>
        <dbReference type="Pfam" id="PF00557"/>
    </source>
</evidence>
<organism evidence="3 4">
    <name type="scientific">Aquirufa avitistagni</name>
    <dbReference type="NCBI Taxonomy" id="3104728"/>
    <lineage>
        <taxon>Bacteria</taxon>
        <taxon>Pseudomonadati</taxon>
        <taxon>Bacteroidota</taxon>
        <taxon>Cytophagia</taxon>
        <taxon>Cytophagales</taxon>
        <taxon>Flectobacillaceae</taxon>
        <taxon>Aquirufa</taxon>
    </lineage>
</organism>
<gene>
    <name evidence="3" type="ORF">U0R10_05380</name>
</gene>
<dbReference type="Gene3D" id="3.40.350.10">
    <property type="entry name" value="Creatinase/prolidase N-terminal domain"/>
    <property type="match status" value="1"/>
</dbReference>
<dbReference type="InterPro" id="IPR000587">
    <property type="entry name" value="Creatinase_N"/>
</dbReference>
<keyword evidence="4" id="KW-1185">Reference proteome</keyword>
<dbReference type="SUPFAM" id="SSF53092">
    <property type="entry name" value="Creatinase/prolidase N-terminal domain"/>
    <property type="match status" value="1"/>
</dbReference>
<dbReference type="PRINTS" id="PR00599">
    <property type="entry name" value="MAPEPTIDASE"/>
</dbReference>
<evidence type="ECO:0000313" key="3">
    <source>
        <dbReference type="EMBL" id="MFD3394044.1"/>
    </source>
</evidence>
<name>A0ABW6DJ79_9BACT</name>
<accession>A0ABW6DJ79</accession>
<dbReference type="RefSeq" id="WP_377982920.1">
    <property type="nucleotide sequence ID" value="NZ_JBBKXZ010000001.1"/>
</dbReference>
<reference evidence="3 4" key="1">
    <citation type="submission" date="2024-03" db="EMBL/GenBank/DDBJ databases">
        <title>Aquirufa genome sequencing.</title>
        <authorList>
            <person name="Pitt A."/>
            <person name="Hahn M.W."/>
        </authorList>
    </citation>
    <scope>NUCLEOTIDE SEQUENCE [LARGE SCALE GENOMIC DNA]</scope>
    <source>
        <strain evidence="3 4">OSTEICH-129V</strain>
    </source>
</reference>
<dbReference type="PANTHER" id="PTHR46112:SF3">
    <property type="entry name" value="AMINOPEPTIDASE YPDF"/>
    <property type="match status" value="1"/>
</dbReference>
<evidence type="ECO:0000313" key="4">
    <source>
        <dbReference type="Proteomes" id="UP001598138"/>
    </source>
</evidence>
<dbReference type="Gene3D" id="3.90.230.10">
    <property type="entry name" value="Creatinase/methionine aminopeptidase superfamily"/>
    <property type="match status" value="1"/>
</dbReference>
<comment type="caution">
    <text evidence="3">The sequence shown here is derived from an EMBL/GenBank/DDBJ whole genome shotgun (WGS) entry which is preliminary data.</text>
</comment>
<proteinExistence type="predicted"/>
<dbReference type="Pfam" id="PF01321">
    <property type="entry name" value="Creatinase_N"/>
    <property type="match status" value="1"/>
</dbReference>
<protein>
    <submittedName>
        <fullName evidence="3">Xaa-Pro peptidase family protein</fullName>
    </submittedName>
</protein>
<dbReference type="Pfam" id="PF00557">
    <property type="entry name" value="Peptidase_M24"/>
    <property type="match status" value="1"/>
</dbReference>
<dbReference type="Proteomes" id="UP001598138">
    <property type="component" value="Unassembled WGS sequence"/>
</dbReference>
<dbReference type="SUPFAM" id="SSF55920">
    <property type="entry name" value="Creatinase/aminopeptidase"/>
    <property type="match status" value="1"/>
</dbReference>
<dbReference type="InterPro" id="IPR036005">
    <property type="entry name" value="Creatinase/aminopeptidase-like"/>
</dbReference>
<dbReference type="InterPro" id="IPR050659">
    <property type="entry name" value="Peptidase_M24B"/>
</dbReference>
<sequence length="422" mass="46416">MELILNLADIPQTQMIARRQFLQNSIGMSALATHLPIFTSNDLHPASPISIEERLGRIQKAQSLLQENKMAALIMDAGTSMQYFTGLSWYPSERSMLVILPAKGELTYICPYFEEDRLLEMIKVGKQIRTWHEDENPFQLCIKTIQDLGFRQGKIGIEEQARFFIVDGLRKAGPSFELVSGDPISVACRLIKSPTEIALMQRANDITTVAIQAGIAALTEGCNPRQISQKIAQKHTELGAQHGFASVTFGVATSFPHGSSRPQILKKGDVVMLDCGCQVDGYESDITRTVVFGEPSQKQIDIWNLEKRAQQAGFEAAVLGAPCENVDLAARGTLVKAGYGPEYKLPGLPHRTGHGIGMDGHEWGNMVKGNKLPLQVGMCFSIEPTIAIPGEFGVRLEDCVYMTAQGPKWFSQPSPSINQPFV</sequence>
<feature type="domain" description="Peptidase M24" evidence="1">
    <location>
        <begin position="199"/>
        <end position="404"/>
    </location>
</feature>
<evidence type="ECO:0000259" key="2">
    <source>
        <dbReference type="Pfam" id="PF01321"/>
    </source>
</evidence>
<dbReference type="EMBL" id="JBBKXZ010000001">
    <property type="protein sequence ID" value="MFD3394044.1"/>
    <property type="molecule type" value="Genomic_DNA"/>
</dbReference>
<dbReference type="InterPro" id="IPR001714">
    <property type="entry name" value="Pept_M24_MAP"/>
</dbReference>
<dbReference type="InterPro" id="IPR000994">
    <property type="entry name" value="Pept_M24"/>
</dbReference>
<dbReference type="InterPro" id="IPR029149">
    <property type="entry name" value="Creatin/AminoP/Spt16_N"/>
</dbReference>
<feature type="domain" description="Creatinase N-terminal" evidence="2">
    <location>
        <begin position="57"/>
        <end position="191"/>
    </location>
</feature>
<dbReference type="PANTHER" id="PTHR46112">
    <property type="entry name" value="AMINOPEPTIDASE"/>
    <property type="match status" value="1"/>
</dbReference>